<comment type="caution">
    <text evidence="1">The sequence shown here is derived from an EMBL/GenBank/DDBJ whole genome shotgun (WGS) entry which is preliminary data.</text>
</comment>
<evidence type="ECO:0000313" key="2">
    <source>
        <dbReference type="Proteomes" id="UP000676336"/>
    </source>
</evidence>
<dbReference type="Proteomes" id="UP000676336">
    <property type="component" value="Unassembled WGS sequence"/>
</dbReference>
<evidence type="ECO:0000313" key="1">
    <source>
        <dbReference type="EMBL" id="CAF4644397.1"/>
    </source>
</evidence>
<dbReference type="EMBL" id="CAJOBI010113564">
    <property type="protein sequence ID" value="CAF4644397.1"/>
    <property type="molecule type" value="Genomic_DNA"/>
</dbReference>
<proteinExistence type="predicted"/>
<name>A0A8S2ZZT3_9BILA</name>
<sequence>APTNNRNELERRTTDLIFGAVPPLIQHTRTEPPQINSK</sequence>
<dbReference type="AlphaFoldDB" id="A0A8S2ZZT3"/>
<reference evidence="1" key="1">
    <citation type="submission" date="2021-02" db="EMBL/GenBank/DDBJ databases">
        <authorList>
            <person name="Nowell W R."/>
        </authorList>
    </citation>
    <scope>NUCLEOTIDE SEQUENCE</scope>
</reference>
<protein>
    <submittedName>
        <fullName evidence="1">Uncharacterized protein</fullName>
    </submittedName>
</protein>
<accession>A0A8S2ZZT3</accession>
<gene>
    <name evidence="1" type="ORF">SMN809_LOCUS40830</name>
</gene>
<feature type="non-terminal residue" evidence="1">
    <location>
        <position position="1"/>
    </location>
</feature>
<organism evidence="1 2">
    <name type="scientific">Rotaria magnacalcarata</name>
    <dbReference type="NCBI Taxonomy" id="392030"/>
    <lineage>
        <taxon>Eukaryota</taxon>
        <taxon>Metazoa</taxon>
        <taxon>Spiralia</taxon>
        <taxon>Gnathifera</taxon>
        <taxon>Rotifera</taxon>
        <taxon>Eurotatoria</taxon>
        <taxon>Bdelloidea</taxon>
        <taxon>Philodinida</taxon>
        <taxon>Philodinidae</taxon>
        <taxon>Rotaria</taxon>
    </lineage>
</organism>